<evidence type="ECO:0000256" key="6">
    <source>
        <dbReference type="ARBA" id="ARBA00022747"/>
    </source>
</evidence>
<evidence type="ECO:0000256" key="1">
    <source>
        <dbReference type="ARBA" id="ARBA00006594"/>
    </source>
</evidence>
<sequence length="508" mass="56736">MSTPETRRLVAKLWNYCDVLRDDGVSTIDYVEQLTFLLFLKMGHERANRKSFPDLALKPVGDAWQSLLDADGQELEDTYNHVLREFGQRKDTLGVIFRKAQNRIQDPAKLKKLIADLIGKEQWSSQGVDVKGDAYEELLAKGAEDVKSGAGQYFTPRELIAAMVDCVRPGPDDTVCDPACGTGGFLLGAYDYIQRHHSGDLTPEQRDRLAGGGISGVELVDGTARLAAMNMLLHGIGKPTGRSLIEVRDALAEPSHLYPSVVLANPPFGRKSSITVVGEDGRAGREDIEYTRQDFWVTTKNKQLNFVQHIASMLGIPGRAAVVLPDNVLFEGGAGETIRRRLLKQFDVHTLLRLPTGIFYAGGVKANVLFFDKKPARPDVPWTSTLWVYDFRTGQHFTLKQNRLTRAHLDDFVTCYRPGEPHHTREETERFKPFTYDELIARDKVNLDITWLKDPSLEDADSLLPPDVIAREIVEDLTAALAEFTAIAEALEQTKDRPGDPDQPPEED</sequence>
<keyword evidence="11" id="KW-1185">Reference proteome</keyword>
<comment type="similarity">
    <text evidence="1">Belongs to the N(4)/N(6)-methyltransferase family.</text>
</comment>
<dbReference type="GO" id="GO:0003677">
    <property type="term" value="F:DNA binding"/>
    <property type="evidence" value="ECO:0007669"/>
    <property type="project" value="InterPro"/>
</dbReference>
<evidence type="ECO:0000313" key="11">
    <source>
        <dbReference type="Proteomes" id="UP000236723"/>
    </source>
</evidence>
<dbReference type="GO" id="GO:0032259">
    <property type="term" value="P:methylation"/>
    <property type="evidence" value="ECO:0007669"/>
    <property type="project" value="UniProtKB-KW"/>
</dbReference>
<protein>
    <recommendedName>
        <fullName evidence="2">site-specific DNA-methyltransferase (adenine-specific)</fullName>
        <ecNumber evidence="2">2.1.1.72</ecNumber>
    </recommendedName>
</protein>
<organism evidence="10 11">
    <name type="scientific">Thermomonospora echinospora</name>
    <dbReference type="NCBI Taxonomy" id="1992"/>
    <lineage>
        <taxon>Bacteria</taxon>
        <taxon>Bacillati</taxon>
        <taxon>Actinomycetota</taxon>
        <taxon>Actinomycetes</taxon>
        <taxon>Streptosporangiales</taxon>
        <taxon>Thermomonosporaceae</taxon>
        <taxon>Thermomonospora</taxon>
    </lineage>
</organism>
<reference evidence="11" key="1">
    <citation type="submission" date="2016-10" db="EMBL/GenBank/DDBJ databases">
        <authorList>
            <person name="Varghese N."/>
            <person name="Submissions S."/>
        </authorList>
    </citation>
    <scope>NUCLEOTIDE SEQUENCE [LARGE SCALE GENOMIC DNA]</scope>
    <source>
        <strain evidence="11">DSM 43163</strain>
    </source>
</reference>
<dbReference type="InterPro" id="IPR003356">
    <property type="entry name" value="DNA_methylase_A-5"/>
</dbReference>
<dbReference type="PANTHER" id="PTHR42933:SF4">
    <property type="entry name" value="TYPE I RESTRICTION ENZYME ECOKI METHYLASE SUBUNIT"/>
    <property type="match status" value="1"/>
</dbReference>
<dbReference type="PRINTS" id="PR00507">
    <property type="entry name" value="N12N6MTFRASE"/>
</dbReference>
<feature type="domain" description="N6 adenine-specific DNA methyltransferase N-terminal" evidence="9">
    <location>
        <begin position="10"/>
        <end position="116"/>
    </location>
</feature>
<accession>A0A1H5YKY3</accession>
<dbReference type="OrthoDB" id="9784823at2"/>
<dbReference type="InterPro" id="IPR029063">
    <property type="entry name" value="SAM-dependent_MTases_sf"/>
</dbReference>
<keyword evidence="4" id="KW-0808">Transferase</keyword>
<dbReference type="GO" id="GO:0009007">
    <property type="term" value="F:site-specific DNA-methyltransferase (adenine-specific) activity"/>
    <property type="evidence" value="ECO:0007669"/>
    <property type="project" value="UniProtKB-EC"/>
</dbReference>
<feature type="domain" description="DNA methylase adenine-specific" evidence="8">
    <location>
        <begin position="129"/>
        <end position="449"/>
    </location>
</feature>
<dbReference type="GO" id="GO:0008170">
    <property type="term" value="F:N-methyltransferase activity"/>
    <property type="evidence" value="ECO:0007669"/>
    <property type="project" value="InterPro"/>
</dbReference>
<evidence type="ECO:0000256" key="5">
    <source>
        <dbReference type="ARBA" id="ARBA00022691"/>
    </source>
</evidence>
<dbReference type="InterPro" id="IPR022749">
    <property type="entry name" value="D12N6_MeTrfase_N"/>
</dbReference>
<dbReference type="AlphaFoldDB" id="A0A1H5YKY3"/>
<keyword evidence="3" id="KW-0489">Methyltransferase</keyword>
<dbReference type="Proteomes" id="UP000236723">
    <property type="component" value="Unassembled WGS sequence"/>
</dbReference>
<dbReference type="PANTHER" id="PTHR42933">
    <property type="entry name" value="SLR6095 PROTEIN"/>
    <property type="match status" value="1"/>
</dbReference>
<dbReference type="GO" id="GO:0009307">
    <property type="term" value="P:DNA restriction-modification system"/>
    <property type="evidence" value="ECO:0007669"/>
    <property type="project" value="UniProtKB-KW"/>
</dbReference>
<evidence type="ECO:0000256" key="7">
    <source>
        <dbReference type="ARBA" id="ARBA00047942"/>
    </source>
</evidence>
<dbReference type="Gene3D" id="1.20.1260.30">
    <property type="match status" value="1"/>
</dbReference>
<proteinExistence type="inferred from homology"/>
<dbReference type="SUPFAM" id="SSF53335">
    <property type="entry name" value="S-adenosyl-L-methionine-dependent methyltransferases"/>
    <property type="match status" value="1"/>
</dbReference>
<dbReference type="InterPro" id="IPR038333">
    <property type="entry name" value="T1MK-like_N_sf"/>
</dbReference>
<evidence type="ECO:0000259" key="9">
    <source>
        <dbReference type="Pfam" id="PF12161"/>
    </source>
</evidence>
<name>A0A1H5YKY3_9ACTN</name>
<evidence type="ECO:0000259" key="8">
    <source>
        <dbReference type="Pfam" id="PF02384"/>
    </source>
</evidence>
<evidence type="ECO:0000256" key="4">
    <source>
        <dbReference type="ARBA" id="ARBA00022679"/>
    </source>
</evidence>
<dbReference type="RefSeq" id="WP_103937529.1">
    <property type="nucleotide sequence ID" value="NZ_FNVO01000004.1"/>
</dbReference>
<evidence type="ECO:0000313" key="10">
    <source>
        <dbReference type="EMBL" id="SEG24255.1"/>
    </source>
</evidence>
<dbReference type="InterPro" id="IPR051537">
    <property type="entry name" value="DNA_Adenine_Mtase"/>
</dbReference>
<dbReference type="Pfam" id="PF12161">
    <property type="entry name" value="HsdM_N"/>
    <property type="match status" value="1"/>
</dbReference>
<keyword evidence="6" id="KW-0680">Restriction system</keyword>
<dbReference type="EMBL" id="FNVO01000004">
    <property type="protein sequence ID" value="SEG24255.1"/>
    <property type="molecule type" value="Genomic_DNA"/>
</dbReference>
<dbReference type="Gene3D" id="3.40.50.150">
    <property type="entry name" value="Vaccinia Virus protein VP39"/>
    <property type="match status" value="1"/>
</dbReference>
<gene>
    <name evidence="10" type="ORF">SAMN04489712_10449</name>
</gene>
<evidence type="ECO:0000256" key="2">
    <source>
        <dbReference type="ARBA" id="ARBA00011900"/>
    </source>
</evidence>
<dbReference type="EC" id="2.1.1.72" evidence="2"/>
<keyword evidence="5" id="KW-0949">S-adenosyl-L-methionine</keyword>
<dbReference type="Pfam" id="PF02384">
    <property type="entry name" value="N6_Mtase"/>
    <property type="match status" value="1"/>
</dbReference>
<comment type="catalytic activity">
    <reaction evidence="7">
        <text>a 2'-deoxyadenosine in DNA + S-adenosyl-L-methionine = an N(6)-methyl-2'-deoxyadenosine in DNA + S-adenosyl-L-homocysteine + H(+)</text>
        <dbReference type="Rhea" id="RHEA:15197"/>
        <dbReference type="Rhea" id="RHEA-COMP:12418"/>
        <dbReference type="Rhea" id="RHEA-COMP:12419"/>
        <dbReference type="ChEBI" id="CHEBI:15378"/>
        <dbReference type="ChEBI" id="CHEBI:57856"/>
        <dbReference type="ChEBI" id="CHEBI:59789"/>
        <dbReference type="ChEBI" id="CHEBI:90615"/>
        <dbReference type="ChEBI" id="CHEBI:90616"/>
        <dbReference type="EC" id="2.1.1.72"/>
    </reaction>
</comment>
<evidence type="ECO:0000256" key="3">
    <source>
        <dbReference type="ARBA" id="ARBA00022603"/>
    </source>
</evidence>